<dbReference type="AlphaFoldDB" id="A0A161VV83"/>
<keyword evidence="1" id="KW-0472">Membrane</keyword>
<dbReference type="InterPro" id="IPR029058">
    <property type="entry name" value="AB_hydrolase_fold"/>
</dbReference>
<dbReference type="RefSeq" id="WP_063871500.1">
    <property type="nucleotide sequence ID" value="NZ_CAWMRI010000030.1"/>
</dbReference>
<reference evidence="2 3" key="1">
    <citation type="submission" date="2016-04" db="EMBL/GenBank/DDBJ databases">
        <title>Draft Genome Assembly of the Bloom-forming Cyanobacterium Nodularia spumigena Strain CENA596 in Shrimp Production Ponds.</title>
        <authorList>
            <person name="Popin R.V."/>
            <person name="Rigonato J."/>
            <person name="Abreu V.A."/>
            <person name="Andreote A.P."/>
            <person name="Silveira S.B."/>
            <person name="Odebrecht C."/>
            <person name="Fiore M.F."/>
        </authorList>
    </citation>
    <scope>NUCLEOTIDE SEQUENCE [LARGE SCALE GENOMIC DNA]</scope>
    <source>
        <strain evidence="2 3">CENA596</strain>
    </source>
</reference>
<evidence type="ECO:0000256" key="1">
    <source>
        <dbReference type="SAM" id="Phobius"/>
    </source>
</evidence>
<evidence type="ECO:0000313" key="2">
    <source>
        <dbReference type="EMBL" id="KZL51285.1"/>
    </source>
</evidence>
<comment type="caution">
    <text evidence="2">The sequence shown here is derived from an EMBL/GenBank/DDBJ whole genome shotgun (WGS) entry which is preliminary data.</text>
</comment>
<gene>
    <name evidence="2" type="ORF">A2T98_03015</name>
</gene>
<dbReference type="InterPro" id="IPR010297">
    <property type="entry name" value="DUF900_hydrolase"/>
</dbReference>
<evidence type="ECO:0000313" key="3">
    <source>
        <dbReference type="Proteomes" id="UP000076555"/>
    </source>
</evidence>
<name>A0A161VV83_NODSP</name>
<keyword evidence="1" id="KW-0812">Transmembrane</keyword>
<dbReference type="SUPFAM" id="SSF53474">
    <property type="entry name" value="alpha/beta-Hydrolases"/>
    <property type="match status" value="1"/>
</dbReference>
<feature type="transmembrane region" description="Helical" evidence="1">
    <location>
        <begin position="146"/>
        <end position="167"/>
    </location>
</feature>
<dbReference type="Pfam" id="PF05990">
    <property type="entry name" value="DUF900"/>
    <property type="match status" value="1"/>
</dbReference>
<protein>
    <recommendedName>
        <fullName evidence="4">Alpha/beta hydrolase</fullName>
    </recommendedName>
</protein>
<sequence length="460" mass="53147">MTEKNYIDQFVLEEKGTSPSGDTLCYYVTSTAPKNVEDEDKQIDIEKQKEKLAEIVDHLAEENSEIVIFIHGYANEQKYTEEICQKMLKYADALKNNSQEKNNNDEKKKIVFLGYFWPSEKPFTEWCNVVTFLPYLFKWLFFTPPLLFLITFVISLILPQCKILLSILNSYNLLWYLAAFAFFVIVFTLVLLRSLTYFRDSYRATNYGVPDLVEILRQIEQFVKRKGQNETKKIKLNFIGYSMGCFVATNTIRILSDVFDDNAIERNPGSNIGNVFCLGRLVLVAPDIPLLTITSGRANFLRSSLRRCEEAYVFCNEGDLALRLASTIANYISFPAQKRKNGYRLGNISVKSKDEEYGIIKLANDDDTIFDQLEIRLLNDKSDVISKEFKCSYKEILANKFTYFDCTDYIDTQDDAKKYAQGIVSFAKRKPQLNLCDYICLVFADFVKIPWRTRIDTHGG</sequence>
<dbReference type="EMBL" id="LWAJ01000030">
    <property type="protein sequence ID" value="KZL51285.1"/>
    <property type="molecule type" value="Genomic_DNA"/>
</dbReference>
<keyword evidence="1" id="KW-1133">Transmembrane helix</keyword>
<dbReference type="Proteomes" id="UP000076555">
    <property type="component" value="Unassembled WGS sequence"/>
</dbReference>
<organism evidence="2 3">
    <name type="scientific">Nodularia spumigena CENA596</name>
    <dbReference type="NCBI Taxonomy" id="1819295"/>
    <lineage>
        <taxon>Bacteria</taxon>
        <taxon>Bacillati</taxon>
        <taxon>Cyanobacteriota</taxon>
        <taxon>Cyanophyceae</taxon>
        <taxon>Nostocales</taxon>
        <taxon>Nodulariaceae</taxon>
        <taxon>Nodularia</taxon>
    </lineage>
</organism>
<dbReference type="OrthoDB" id="475586at2"/>
<proteinExistence type="predicted"/>
<feature type="transmembrane region" description="Helical" evidence="1">
    <location>
        <begin position="173"/>
        <end position="192"/>
    </location>
</feature>
<evidence type="ECO:0008006" key="4">
    <source>
        <dbReference type="Google" id="ProtNLM"/>
    </source>
</evidence>
<accession>A0A161VV83</accession>